<keyword evidence="3 10" id="KW-0812">Transmembrane</keyword>
<feature type="region of interest" description="Disordered" evidence="9">
    <location>
        <begin position="108"/>
        <end position="141"/>
    </location>
</feature>
<keyword evidence="12" id="KW-1185">Reference proteome</keyword>
<feature type="transmembrane region" description="Helical" evidence="10">
    <location>
        <begin position="67"/>
        <end position="88"/>
    </location>
</feature>
<reference evidence="13" key="1">
    <citation type="submission" date="2022-11" db="UniProtKB">
        <authorList>
            <consortium name="WormBaseParasite"/>
        </authorList>
    </citation>
    <scope>IDENTIFICATION</scope>
</reference>
<evidence type="ECO:0000259" key="11">
    <source>
        <dbReference type="PROSITE" id="PS50262"/>
    </source>
</evidence>
<feature type="compositionally biased region" description="Polar residues" evidence="9">
    <location>
        <begin position="108"/>
        <end position="118"/>
    </location>
</feature>
<dbReference type="CDD" id="cd00637">
    <property type="entry name" value="7tm_classA_rhodopsin-like"/>
    <property type="match status" value="1"/>
</dbReference>
<dbReference type="WBParaSite" id="PSAMB.scaffold1067size60377.g10984.t1">
    <property type="protein sequence ID" value="PSAMB.scaffold1067size60377.g10984.t1"/>
    <property type="gene ID" value="PSAMB.scaffold1067size60377.g10984"/>
</dbReference>
<evidence type="ECO:0000256" key="7">
    <source>
        <dbReference type="ARBA" id="ARBA00023170"/>
    </source>
</evidence>
<evidence type="ECO:0000313" key="13">
    <source>
        <dbReference type="WBParaSite" id="PSAMB.scaffold1067size60377.g10984.t1"/>
    </source>
</evidence>
<dbReference type="InterPro" id="IPR000276">
    <property type="entry name" value="GPCR_Rhodpsn"/>
</dbReference>
<keyword evidence="6 10" id="KW-0472">Membrane</keyword>
<evidence type="ECO:0000313" key="12">
    <source>
        <dbReference type="Proteomes" id="UP000887566"/>
    </source>
</evidence>
<name>A0A914UKV8_9BILA</name>
<keyword evidence="8" id="KW-0807">Transducer</keyword>
<evidence type="ECO:0000256" key="5">
    <source>
        <dbReference type="ARBA" id="ARBA00023040"/>
    </source>
</evidence>
<evidence type="ECO:0000256" key="1">
    <source>
        <dbReference type="ARBA" id="ARBA00004651"/>
    </source>
</evidence>
<proteinExistence type="predicted"/>
<keyword evidence="2" id="KW-1003">Cell membrane</keyword>
<dbReference type="GO" id="GO:0005886">
    <property type="term" value="C:plasma membrane"/>
    <property type="evidence" value="ECO:0007669"/>
    <property type="project" value="UniProtKB-SubCell"/>
</dbReference>
<dbReference type="AlphaFoldDB" id="A0A914UKV8"/>
<dbReference type="GO" id="GO:0008528">
    <property type="term" value="F:G protein-coupled peptide receptor activity"/>
    <property type="evidence" value="ECO:0007669"/>
    <property type="project" value="TreeGrafter"/>
</dbReference>
<keyword evidence="5" id="KW-0297">G-protein coupled receptor</keyword>
<dbReference type="Pfam" id="PF00001">
    <property type="entry name" value="7tm_1"/>
    <property type="match status" value="1"/>
</dbReference>
<evidence type="ECO:0000256" key="6">
    <source>
        <dbReference type="ARBA" id="ARBA00023136"/>
    </source>
</evidence>
<protein>
    <submittedName>
        <fullName evidence="13">G-protein coupled receptors family 1 profile domain-containing protein</fullName>
    </submittedName>
</protein>
<feature type="transmembrane region" description="Helical" evidence="10">
    <location>
        <begin position="153"/>
        <end position="174"/>
    </location>
</feature>
<dbReference type="InterPro" id="IPR017452">
    <property type="entry name" value="GPCR_Rhodpsn_7TM"/>
</dbReference>
<organism evidence="12 13">
    <name type="scientific">Plectus sambesii</name>
    <dbReference type="NCBI Taxonomy" id="2011161"/>
    <lineage>
        <taxon>Eukaryota</taxon>
        <taxon>Metazoa</taxon>
        <taxon>Ecdysozoa</taxon>
        <taxon>Nematoda</taxon>
        <taxon>Chromadorea</taxon>
        <taxon>Plectida</taxon>
        <taxon>Plectina</taxon>
        <taxon>Plectoidea</taxon>
        <taxon>Plectidae</taxon>
        <taxon>Plectus</taxon>
    </lineage>
</organism>
<dbReference type="PANTHER" id="PTHR24230:SF154">
    <property type="entry name" value="G-PROTEIN COUPLED RECEPTORS FAMILY 1 PROFILE DOMAIN-CONTAINING PROTEIN"/>
    <property type="match status" value="1"/>
</dbReference>
<dbReference type="Proteomes" id="UP000887566">
    <property type="component" value="Unplaced"/>
</dbReference>
<evidence type="ECO:0000256" key="10">
    <source>
        <dbReference type="SAM" id="Phobius"/>
    </source>
</evidence>
<comment type="subcellular location">
    <subcellularLocation>
        <location evidence="1">Cell membrane</location>
        <topology evidence="1">Multi-pass membrane protein</topology>
    </subcellularLocation>
</comment>
<evidence type="ECO:0000256" key="9">
    <source>
        <dbReference type="SAM" id="MobiDB-lite"/>
    </source>
</evidence>
<dbReference type="PROSITE" id="PS50262">
    <property type="entry name" value="G_PROTEIN_RECEP_F1_2"/>
    <property type="match status" value="1"/>
</dbReference>
<keyword evidence="4 10" id="KW-1133">Transmembrane helix</keyword>
<evidence type="ECO:0000256" key="2">
    <source>
        <dbReference type="ARBA" id="ARBA00022475"/>
    </source>
</evidence>
<dbReference type="PANTHER" id="PTHR24230">
    <property type="entry name" value="G-PROTEIN COUPLED RECEPTOR"/>
    <property type="match status" value="1"/>
</dbReference>
<evidence type="ECO:0000256" key="4">
    <source>
        <dbReference type="ARBA" id="ARBA00022989"/>
    </source>
</evidence>
<sequence>MLVFAWLMASIWSLPQLHVWDTLNVFPDWPGGWTQCSDMWSIRRFHAQQNNLTDIDFDELGQSIYDITHLIAVFWGPLIMLIVLYSIIAVRLLQYSFRPTFQDSTRLSGTFTSPTPSEHNSRTPRYSMISTDSNRGPPRPRLPAWRKQLRSKVFRTTLLVVLAHVLFWLPYNFYALMKYVNAEWYEHMSEHANVFKDLQILITLINPFLYGFAQ</sequence>
<evidence type="ECO:0000256" key="3">
    <source>
        <dbReference type="ARBA" id="ARBA00022692"/>
    </source>
</evidence>
<dbReference type="Gene3D" id="1.20.1070.10">
    <property type="entry name" value="Rhodopsin 7-helix transmembrane proteins"/>
    <property type="match status" value="1"/>
</dbReference>
<dbReference type="GO" id="GO:0007218">
    <property type="term" value="P:neuropeptide signaling pathway"/>
    <property type="evidence" value="ECO:0007669"/>
    <property type="project" value="TreeGrafter"/>
</dbReference>
<evidence type="ECO:0000256" key="8">
    <source>
        <dbReference type="ARBA" id="ARBA00023224"/>
    </source>
</evidence>
<accession>A0A914UKV8</accession>
<dbReference type="PRINTS" id="PR00237">
    <property type="entry name" value="GPCRRHODOPSN"/>
</dbReference>
<feature type="domain" description="G-protein coupled receptors family 1 profile" evidence="11">
    <location>
        <begin position="1"/>
        <end position="210"/>
    </location>
</feature>
<keyword evidence="7" id="KW-0675">Receptor</keyword>
<dbReference type="SUPFAM" id="SSF81321">
    <property type="entry name" value="Family A G protein-coupled receptor-like"/>
    <property type="match status" value="1"/>
</dbReference>